<dbReference type="InterPro" id="IPR002109">
    <property type="entry name" value="Glutaredoxin"/>
</dbReference>
<gene>
    <name evidence="2" type="primary">nrdH_2</name>
    <name evidence="2" type="ORF">NCTC9935_01354</name>
</gene>
<dbReference type="EMBL" id="UAPR01000004">
    <property type="protein sequence ID" value="SPT55844.1"/>
    <property type="molecule type" value="Genomic_DNA"/>
</dbReference>
<evidence type="ECO:0000259" key="1">
    <source>
        <dbReference type="Pfam" id="PF00462"/>
    </source>
</evidence>
<dbReference type="SUPFAM" id="SSF52833">
    <property type="entry name" value="Thioredoxin-like"/>
    <property type="match status" value="1"/>
</dbReference>
<keyword evidence="3" id="KW-1185">Reference proteome</keyword>
<sequence>MMNPTPDTPMLTIYTTPNCPSCRLTRQALDRAGLTYEVIDLSGRPDLVEQLRSEGLLQAPVIDDGTSRSAGFRPDRIRAIVDAATPTRLTARGAQVHVSAPAAEAQAHRGRVL</sequence>
<dbReference type="RefSeq" id="WP_111823859.1">
    <property type="nucleotide sequence ID" value="NZ_CBDERX010000015.1"/>
</dbReference>
<dbReference type="Gene3D" id="3.40.30.10">
    <property type="entry name" value="Glutaredoxin"/>
    <property type="match status" value="1"/>
</dbReference>
<dbReference type="OrthoDB" id="3260940at2"/>
<proteinExistence type="predicted"/>
<protein>
    <submittedName>
        <fullName evidence="2">Glutaredoxin-like protein nrdH</fullName>
    </submittedName>
</protein>
<name>A0A2X0U124_9ACTO</name>
<dbReference type="Pfam" id="PF00462">
    <property type="entry name" value="Glutaredoxin"/>
    <property type="match status" value="1"/>
</dbReference>
<dbReference type="GeneID" id="93758560"/>
<accession>A0A2X0U124</accession>
<feature type="domain" description="Glutaredoxin" evidence="1">
    <location>
        <begin position="12"/>
        <end position="62"/>
    </location>
</feature>
<dbReference type="PROSITE" id="PS51354">
    <property type="entry name" value="GLUTAREDOXIN_2"/>
    <property type="match status" value="1"/>
</dbReference>
<dbReference type="CDD" id="cd02976">
    <property type="entry name" value="NrdH"/>
    <property type="match status" value="1"/>
</dbReference>
<dbReference type="AlphaFoldDB" id="A0A2X0U124"/>
<reference evidence="2 3" key="1">
    <citation type="submission" date="2018-06" db="EMBL/GenBank/DDBJ databases">
        <authorList>
            <consortium name="Pathogen Informatics"/>
            <person name="Doyle S."/>
        </authorList>
    </citation>
    <scope>NUCLEOTIDE SEQUENCE [LARGE SCALE GENOMIC DNA]</scope>
    <source>
        <strain evidence="2 3">NCTC9935</strain>
    </source>
</reference>
<dbReference type="Proteomes" id="UP000250192">
    <property type="component" value="Unassembled WGS sequence"/>
</dbReference>
<evidence type="ECO:0000313" key="3">
    <source>
        <dbReference type="Proteomes" id="UP000250192"/>
    </source>
</evidence>
<dbReference type="InterPro" id="IPR036249">
    <property type="entry name" value="Thioredoxin-like_sf"/>
</dbReference>
<evidence type="ECO:0000313" key="2">
    <source>
        <dbReference type="EMBL" id="SPT55844.1"/>
    </source>
</evidence>
<organism evidence="2 3">
    <name type="scientific">Schaalia odontolytica</name>
    <dbReference type="NCBI Taxonomy" id="1660"/>
    <lineage>
        <taxon>Bacteria</taxon>
        <taxon>Bacillati</taxon>
        <taxon>Actinomycetota</taxon>
        <taxon>Actinomycetes</taxon>
        <taxon>Actinomycetales</taxon>
        <taxon>Actinomycetaceae</taxon>
        <taxon>Schaalia</taxon>
    </lineage>
</organism>